<dbReference type="InterPro" id="IPR015300">
    <property type="entry name" value="DNA-bd_pseudobarrel_sf"/>
</dbReference>
<evidence type="ECO:0000259" key="8">
    <source>
        <dbReference type="Pfam" id="PF03024"/>
    </source>
</evidence>
<feature type="non-terminal residue" evidence="9">
    <location>
        <position position="706"/>
    </location>
</feature>
<evidence type="ECO:0000256" key="3">
    <source>
        <dbReference type="ARBA" id="ARBA00023015"/>
    </source>
</evidence>
<dbReference type="InterPro" id="IPR053305">
    <property type="entry name" value="Folate-binding_rcpt-like"/>
</dbReference>
<keyword evidence="2" id="KW-0732">Signal</keyword>
<evidence type="ECO:0000313" key="9">
    <source>
        <dbReference type="EMBL" id="KAF3534571.1"/>
    </source>
</evidence>
<keyword evidence="7" id="KW-0539">Nucleus</keyword>
<comment type="subcellular location">
    <subcellularLocation>
        <location evidence="1">Nucleus</location>
    </subcellularLocation>
</comment>
<dbReference type="Pfam" id="PF03754">
    <property type="entry name" value="At2g31720-like"/>
    <property type="match status" value="1"/>
</dbReference>
<proteinExistence type="predicted"/>
<dbReference type="InterPro" id="IPR005508">
    <property type="entry name" value="At2g31720-like"/>
</dbReference>
<reference evidence="9 10" key="1">
    <citation type="journal article" date="2020" name="BMC Genomics">
        <title>Intraspecific diversification of the crop wild relative Brassica cretica Lam. using demographic model selection.</title>
        <authorList>
            <person name="Kioukis A."/>
            <person name="Michalopoulou V.A."/>
            <person name="Briers L."/>
            <person name="Pirintsos S."/>
            <person name="Studholme D.J."/>
            <person name="Pavlidis P."/>
            <person name="Sarris P.F."/>
        </authorList>
    </citation>
    <scope>NUCLEOTIDE SEQUENCE [LARGE SCALE GENOMIC DNA]</scope>
    <source>
        <strain evidence="10">cv. PFS-1207/04</strain>
    </source>
</reference>
<evidence type="ECO:0000256" key="1">
    <source>
        <dbReference type="ARBA" id="ARBA00004123"/>
    </source>
</evidence>
<evidence type="ECO:0000256" key="4">
    <source>
        <dbReference type="ARBA" id="ARBA00023125"/>
    </source>
</evidence>
<keyword evidence="6" id="KW-0804">Transcription</keyword>
<dbReference type="InterPro" id="IPR003340">
    <property type="entry name" value="B3_DNA-bd"/>
</dbReference>
<comment type="caution">
    <text evidence="9">The sequence shown here is derived from an EMBL/GenBank/DDBJ whole genome shotgun (WGS) entry which is preliminary data.</text>
</comment>
<keyword evidence="10" id="KW-1185">Reference proteome</keyword>
<dbReference type="SUPFAM" id="SSF101936">
    <property type="entry name" value="DNA-binding pseudobarrel domain"/>
    <property type="match status" value="1"/>
</dbReference>
<organism evidence="9 10">
    <name type="scientific">Brassica cretica</name>
    <name type="common">Mustard</name>
    <dbReference type="NCBI Taxonomy" id="69181"/>
    <lineage>
        <taxon>Eukaryota</taxon>
        <taxon>Viridiplantae</taxon>
        <taxon>Streptophyta</taxon>
        <taxon>Embryophyta</taxon>
        <taxon>Tracheophyta</taxon>
        <taxon>Spermatophyta</taxon>
        <taxon>Magnoliopsida</taxon>
        <taxon>eudicotyledons</taxon>
        <taxon>Gunneridae</taxon>
        <taxon>Pentapetalae</taxon>
        <taxon>rosids</taxon>
        <taxon>malvids</taxon>
        <taxon>Brassicales</taxon>
        <taxon>Brassicaceae</taxon>
        <taxon>Brassiceae</taxon>
        <taxon>Brassica</taxon>
    </lineage>
</organism>
<dbReference type="PANTHER" id="PTHR37390:SF4">
    <property type="entry name" value="FOLATE RECEPTOR-LIKE DOMAIN-CONTAINING PROTEIN"/>
    <property type="match status" value="1"/>
</dbReference>
<dbReference type="Proteomes" id="UP000266723">
    <property type="component" value="Unassembled WGS sequence"/>
</dbReference>
<dbReference type="CDD" id="cd10017">
    <property type="entry name" value="B3_DNA"/>
    <property type="match status" value="1"/>
</dbReference>
<dbReference type="PANTHER" id="PTHR37390">
    <property type="entry name" value="OS02G0592500 PROTEIN"/>
    <property type="match status" value="1"/>
</dbReference>
<dbReference type="Pfam" id="PF03024">
    <property type="entry name" value="Folate_rec"/>
    <property type="match status" value="1"/>
</dbReference>
<dbReference type="EMBL" id="QGKV02001507">
    <property type="protein sequence ID" value="KAF3534571.1"/>
    <property type="molecule type" value="Genomic_DNA"/>
</dbReference>
<evidence type="ECO:0000256" key="6">
    <source>
        <dbReference type="ARBA" id="ARBA00023163"/>
    </source>
</evidence>
<evidence type="ECO:0000256" key="7">
    <source>
        <dbReference type="ARBA" id="ARBA00023242"/>
    </source>
</evidence>
<feature type="domain" description="Folate receptor-like" evidence="8">
    <location>
        <begin position="189"/>
        <end position="311"/>
    </location>
</feature>
<gene>
    <name evidence="9" type="ORF">DY000_02043844</name>
</gene>
<accession>A0ABQ7BRQ5</accession>
<protein>
    <recommendedName>
        <fullName evidence="8">Folate receptor-like domain-containing protein</fullName>
    </recommendedName>
</protein>
<keyword evidence="5" id="KW-1015">Disulfide bond</keyword>
<sequence>MVSSATRNEGVISLAHLRDKKAPGTELTLSISPDIWEIKKHLTVSDVRNNQTRLMLPKDDVVAHILDYLTDEERLMIEDANNRGLRIRVYDSNTESLHQLTLKKWHSSGSYVFISNWNEQFLIRRNLEAGDLIGLFWNTYASRLHFRRSLEKDGRILNEEDDHVSAASYFSPVASSLDLVFFWGRPYELEGKLPKPGDLNLCNAFHDKTCWSASLALQNLATHGEASKDCLYFYDLLECSICHPDVGVQSERLRICASFCDRVFEACSDAYFSTSDASNQVIVPCGASNGIICVKVSKWGTNGTAFCEAVGFTVVQTADDSACYGSSISSFGPAVKSLIKTENVGWLQDLKKLVREMTLVQQFSWVVTLIVLGTMLFKRFCITLSISRIVALSATDASYDPEGCEKIDKIHEWEDLRIRNYEEDDDVSAASYSDPVASSLDLVFLCKICSVLSVSVCCSGEAVNSSENRVCVSKGGRSHQAYELEGKLPESADLEFKDLNMCSMFHEKTCCSASLALQNLEKLLKTACFGLSFWNVQSVTLTLEFNQVLFAFVPPSVILSLKLAQTLTLVLVIPLISNDTICEKASKLETNGTAFCEAVGFTVAKPAGDSVEEPCYGSKSILVTVVPVVESLVKTVRLQDHASSLITKSKVAFEVLFLHLEKCTEPSLREQALLHFQDLPILVRRRASWSGEKQTFFRGIPLEDGA</sequence>
<evidence type="ECO:0000256" key="2">
    <source>
        <dbReference type="ARBA" id="ARBA00022729"/>
    </source>
</evidence>
<name>A0ABQ7BRQ5_BRACR</name>
<keyword evidence="3" id="KW-0805">Transcription regulation</keyword>
<keyword evidence="4" id="KW-0238">DNA-binding</keyword>
<evidence type="ECO:0000256" key="5">
    <source>
        <dbReference type="ARBA" id="ARBA00023157"/>
    </source>
</evidence>
<evidence type="ECO:0000313" key="10">
    <source>
        <dbReference type="Proteomes" id="UP000266723"/>
    </source>
</evidence>
<dbReference type="Gene3D" id="2.40.330.10">
    <property type="entry name" value="DNA-binding pseudobarrel domain"/>
    <property type="match status" value="1"/>
</dbReference>
<dbReference type="InterPro" id="IPR018143">
    <property type="entry name" value="Folate_rcpt-like"/>
</dbReference>